<dbReference type="Proteomes" id="UP000297851">
    <property type="component" value="Unassembled WGS sequence"/>
</dbReference>
<dbReference type="InterPro" id="IPR023393">
    <property type="entry name" value="START-like_dom_sf"/>
</dbReference>
<name>A0ABY2JC04_9MICO</name>
<dbReference type="PANTHER" id="PTHR38588:SF1">
    <property type="entry name" value="BLL0334 PROTEIN"/>
    <property type="match status" value="1"/>
</dbReference>
<dbReference type="RefSeq" id="WP_134373818.1">
    <property type="nucleotide sequence ID" value="NZ_SOGO01000025.1"/>
</dbReference>
<keyword evidence="2" id="KW-0472">Membrane</keyword>
<dbReference type="PANTHER" id="PTHR38588">
    <property type="entry name" value="BLL0334 PROTEIN"/>
    <property type="match status" value="1"/>
</dbReference>
<dbReference type="CDD" id="cd07823">
    <property type="entry name" value="SRPBCC_5"/>
    <property type="match status" value="1"/>
</dbReference>
<sequence length="245" mass="25431">MDINSTFSVVAPIDEVWKTLMDFERVAGYVPGAQVLNKLSDDAYQVGMKVKLGPVTIQYRGQMTVLERDATTHRAVFEGRAQETRGQGRAQATATLTLVEAEGETQGTVSAEVALSGKVAAVGRSIIGSVTDQMMALFAENLQAMVTGPAPEPAVPAAGATTGKTAETVSGTGTATAPPAAPPARPLTTAPTSRAPQPPDETSLNALDLAKGIVMDQLSSLPRLLGVIAAVAFVAYWIGRRAGGR</sequence>
<accession>A0ABY2JC04</accession>
<feature type="transmembrane region" description="Helical" evidence="2">
    <location>
        <begin position="221"/>
        <end position="239"/>
    </location>
</feature>
<evidence type="ECO:0000313" key="3">
    <source>
        <dbReference type="EMBL" id="TFD02491.1"/>
    </source>
</evidence>
<keyword evidence="2" id="KW-1133">Transmembrane helix</keyword>
<dbReference type="Gene3D" id="3.30.530.20">
    <property type="match status" value="1"/>
</dbReference>
<feature type="compositionally biased region" description="Low complexity" evidence="1">
    <location>
        <begin position="186"/>
        <end position="195"/>
    </location>
</feature>
<evidence type="ECO:0000256" key="1">
    <source>
        <dbReference type="SAM" id="MobiDB-lite"/>
    </source>
</evidence>
<dbReference type="Pfam" id="PF06240">
    <property type="entry name" value="COXG"/>
    <property type="match status" value="1"/>
</dbReference>
<dbReference type="SUPFAM" id="SSF55961">
    <property type="entry name" value="Bet v1-like"/>
    <property type="match status" value="1"/>
</dbReference>
<organism evidence="3 4">
    <name type="scientific">Cryobacterium sandaracinum</name>
    <dbReference type="NCBI Taxonomy" id="1259247"/>
    <lineage>
        <taxon>Bacteria</taxon>
        <taxon>Bacillati</taxon>
        <taxon>Actinomycetota</taxon>
        <taxon>Actinomycetes</taxon>
        <taxon>Micrococcales</taxon>
        <taxon>Microbacteriaceae</taxon>
        <taxon>Cryobacterium</taxon>
    </lineage>
</organism>
<protein>
    <submittedName>
        <fullName evidence="3">Carbon monoxide dehydrogenase</fullName>
    </submittedName>
</protein>
<evidence type="ECO:0000313" key="4">
    <source>
        <dbReference type="Proteomes" id="UP000297851"/>
    </source>
</evidence>
<feature type="region of interest" description="Disordered" evidence="1">
    <location>
        <begin position="153"/>
        <end position="203"/>
    </location>
</feature>
<evidence type="ECO:0000256" key="2">
    <source>
        <dbReference type="SAM" id="Phobius"/>
    </source>
</evidence>
<dbReference type="EMBL" id="SOGO01000025">
    <property type="protein sequence ID" value="TFD02491.1"/>
    <property type="molecule type" value="Genomic_DNA"/>
</dbReference>
<dbReference type="InterPro" id="IPR010419">
    <property type="entry name" value="CO_DH_gsu"/>
</dbReference>
<proteinExistence type="predicted"/>
<keyword evidence="4" id="KW-1185">Reference proteome</keyword>
<gene>
    <name evidence="3" type="ORF">E3T25_08775</name>
</gene>
<reference evidence="3 4" key="1">
    <citation type="submission" date="2019-03" db="EMBL/GenBank/DDBJ databases">
        <title>Genomics of glacier-inhabiting Cryobacterium strains.</title>
        <authorList>
            <person name="Liu Q."/>
            <person name="Xin Y.-H."/>
        </authorList>
    </citation>
    <scope>NUCLEOTIDE SEQUENCE [LARGE SCALE GENOMIC DNA]</scope>
    <source>
        <strain evidence="3 4">TMT2-16</strain>
    </source>
</reference>
<feature type="compositionally biased region" description="Low complexity" evidence="1">
    <location>
        <begin position="155"/>
        <end position="178"/>
    </location>
</feature>
<keyword evidence="2" id="KW-0812">Transmembrane</keyword>
<comment type="caution">
    <text evidence="3">The sequence shown here is derived from an EMBL/GenBank/DDBJ whole genome shotgun (WGS) entry which is preliminary data.</text>
</comment>